<evidence type="ECO:0000313" key="4">
    <source>
        <dbReference type="Proteomes" id="UP000191897"/>
    </source>
</evidence>
<evidence type="ECO:0000256" key="2">
    <source>
        <dbReference type="SAM" id="Phobius"/>
    </source>
</evidence>
<feature type="region of interest" description="Disordered" evidence="1">
    <location>
        <begin position="1"/>
        <end position="24"/>
    </location>
</feature>
<gene>
    <name evidence="3" type="ORF">AGR4C_pb30002</name>
</gene>
<reference evidence="3 4" key="1">
    <citation type="submission" date="2016-01" db="EMBL/GenBank/DDBJ databases">
        <authorList>
            <person name="Oliw E.H."/>
        </authorList>
    </citation>
    <scope>NUCLEOTIDE SEQUENCE [LARGE SCALE GENOMIC DNA]</scope>
    <source>
        <strain evidence="3 4">Kerr 14</strain>
    </source>
</reference>
<evidence type="ECO:0000313" key="3">
    <source>
        <dbReference type="EMBL" id="CUX67770.1"/>
    </source>
</evidence>
<evidence type="ECO:0000256" key="1">
    <source>
        <dbReference type="SAM" id="MobiDB-lite"/>
    </source>
</evidence>
<accession>A0A1S7SEK0</accession>
<keyword evidence="2" id="KW-0472">Membrane</keyword>
<feature type="compositionally biased region" description="Polar residues" evidence="1">
    <location>
        <begin position="8"/>
        <end position="19"/>
    </location>
</feature>
<dbReference type="AlphaFoldDB" id="A0A1S7SEK0"/>
<feature type="transmembrane region" description="Helical" evidence="2">
    <location>
        <begin position="33"/>
        <end position="57"/>
    </location>
</feature>
<dbReference type="EMBL" id="FBWC01000042">
    <property type="protein sequence ID" value="CUX67770.1"/>
    <property type="molecule type" value="Genomic_DNA"/>
</dbReference>
<dbReference type="RefSeq" id="WP_080868060.1">
    <property type="nucleotide sequence ID" value="NZ_LT009733.1"/>
</dbReference>
<dbReference type="Proteomes" id="UP000191897">
    <property type="component" value="Unassembled WGS sequence"/>
</dbReference>
<keyword evidence="2" id="KW-0812">Transmembrane</keyword>
<name>A0A1S7SEK0_AGRTU</name>
<sequence length="60" mass="6310">MTEHRSADTPTGLTPSTDTPQEKKRKVLMGRGAVGVLAAFAVAAFALYIFIAVYGLIVGT</sequence>
<protein>
    <submittedName>
        <fullName evidence="3">Uncharacterized protein</fullName>
    </submittedName>
</protein>
<organism evidence="3 4">
    <name type="scientific">Agrobacterium tumefaciens str. Kerr 14</name>
    <dbReference type="NCBI Taxonomy" id="1183424"/>
    <lineage>
        <taxon>Bacteria</taxon>
        <taxon>Pseudomonadati</taxon>
        <taxon>Pseudomonadota</taxon>
        <taxon>Alphaproteobacteria</taxon>
        <taxon>Hyphomicrobiales</taxon>
        <taxon>Rhizobiaceae</taxon>
        <taxon>Rhizobium/Agrobacterium group</taxon>
        <taxon>Agrobacterium</taxon>
        <taxon>Agrobacterium tumefaciens complex</taxon>
    </lineage>
</organism>
<keyword evidence="2" id="KW-1133">Transmembrane helix</keyword>
<proteinExistence type="predicted"/>